<organism evidence="1 2">
    <name type="scientific">Lindgomyces ingoldianus</name>
    <dbReference type="NCBI Taxonomy" id="673940"/>
    <lineage>
        <taxon>Eukaryota</taxon>
        <taxon>Fungi</taxon>
        <taxon>Dikarya</taxon>
        <taxon>Ascomycota</taxon>
        <taxon>Pezizomycotina</taxon>
        <taxon>Dothideomycetes</taxon>
        <taxon>Pleosporomycetidae</taxon>
        <taxon>Pleosporales</taxon>
        <taxon>Lindgomycetaceae</taxon>
        <taxon>Lindgomyces</taxon>
    </lineage>
</organism>
<accession>A0ACB6QH55</accession>
<dbReference type="Proteomes" id="UP000799755">
    <property type="component" value="Unassembled WGS sequence"/>
</dbReference>
<comment type="caution">
    <text evidence="1">The sequence shown here is derived from an EMBL/GenBank/DDBJ whole genome shotgun (WGS) entry which is preliminary data.</text>
</comment>
<reference evidence="1" key="1">
    <citation type="journal article" date="2020" name="Stud. Mycol.">
        <title>101 Dothideomycetes genomes: a test case for predicting lifestyles and emergence of pathogens.</title>
        <authorList>
            <person name="Haridas S."/>
            <person name="Albert R."/>
            <person name="Binder M."/>
            <person name="Bloem J."/>
            <person name="Labutti K."/>
            <person name="Salamov A."/>
            <person name="Andreopoulos B."/>
            <person name="Baker S."/>
            <person name="Barry K."/>
            <person name="Bills G."/>
            <person name="Bluhm B."/>
            <person name="Cannon C."/>
            <person name="Castanera R."/>
            <person name="Culley D."/>
            <person name="Daum C."/>
            <person name="Ezra D."/>
            <person name="Gonzalez J."/>
            <person name="Henrissat B."/>
            <person name="Kuo A."/>
            <person name="Liang C."/>
            <person name="Lipzen A."/>
            <person name="Lutzoni F."/>
            <person name="Magnuson J."/>
            <person name="Mondo S."/>
            <person name="Nolan M."/>
            <person name="Ohm R."/>
            <person name="Pangilinan J."/>
            <person name="Park H.-J."/>
            <person name="Ramirez L."/>
            <person name="Alfaro M."/>
            <person name="Sun H."/>
            <person name="Tritt A."/>
            <person name="Yoshinaga Y."/>
            <person name="Zwiers L.-H."/>
            <person name="Turgeon B."/>
            <person name="Goodwin S."/>
            <person name="Spatafora J."/>
            <person name="Crous P."/>
            <person name="Grigoriev I."/>
        </authorList>
    </citation>
    <scope>NUCLEOTIDE SEQUENCE</scope>
    <source>
        <strain evidence="1">ATCC 200398</strain>
    </source>
</reference>
<proteinExistence type="predicted"/>
<sequence>MSYERSDAFYSEHLGYEEPTPKYGQAVEIGELRNCKHLCNELRELRNCKHIYRVLWDAKPKVDWAAYRGAPAPTYYIACSLVSLFPINSDGLVALSCKSNYTKQFLQPWPGWKKMSHGTAYVGLEHLLRTRLPRSNGIGPIKRESPIPVVRLFPLNIIATDINFLHAGTMPPNVPLPSPQDICLQVGNKTLYRQAVVPAPSSERFPTIATVAPTPQDPYGENILVIIPTANQFKKKAVQSRIEAQIGQDKSSRIIIHQQSVDSGVGNQPYDEKGLEGAYNRIRNTLAWLNHNQGILEEKKIGTVLVGVIENYIQRSTDGLSAVDYGVVVIYNATTGKVAGAISRGVTVPQTFLEEAEGQGFNDAGGKSGKVTVGEILEQNFGIDAANWHEVVCGTSRYALLEEALSTLHMFLKSLFRTNGFHISTTSTSNNYGIFIYEFHSE</sequence>
<dbReference type="EMBL" id="MU003525">
    <property type="protein sequence ID" value="KAF2466211.1"/>
    <property type="molecule type" value="Genomic_DNA"/>
</dbReference>
<name>A0ACB6QH55_9PLEO</name>
<protein>
    <submittedName>
        <fullName evidence="1">Uncharacterized protein</fullName>
    </submittedName>
</protein>
<evidence type="ECO:0000313" key="1">
    <source>
        <dbReference type="EMBL" id="KAF2466211.1"/>
    </source>
</evidence>
<evidence type="ECO:0000313" key="2">
    <source>
        <dbReference type="Proteomes" id="UP000799755"/>
    </source>
</evidence>
<gene>
    <name evidence="1" type="ORF">BDR25DRAFT_395763</name>
</gene>
<keyword evidence="2" id="KW-1185">Reference proteome</keyword>